<dbReference type="Pfam" id="PF00271">
    <property type="entry name" value="Helicase_C"/>
    <property type="match status" value="1"/>
</dbReference>
<evidence type="ECO:0000256" key="3">
    <source>
        <dbReference type="ARBA" id="ARBA00022801"/>
    </source>
</evidence>
<dbReference type="PROSITE" id="PS51194">
    <property type="entry name" value="HELICASE_CTER"/>
    <property type="match status" value="1"/>
</dbReference>
<dbReference type="GO" id="GO:0016787">
    <property type="term" value="F:hydrolase activity"/>
    <property type="evidence" value="ECO:0007669"/>
    <property type="project" value="UniProtKB-KW"/>
</dbReference>
<sequence length="510" mass="54835">MDAGNGGGAYIPRRKRRRAGLSSSAIGSQANCSIGSLIDEASAEQEASWVRQEQGIVVEGDHPIPPPILSFDELALSPDAISVLRSRGVTTPSAVQAQALPCIFQGRDVVALAPTGSGKTLCYILPLFNLLQRLHQQAGPALGTNSSMVLMPTAPCALVIVPTRELVDQVVQDLAAFFPRRTTPPVVGVCGGIAVVEQLSLLQQRGSDVTVLVATPGRLLHLAQRHGVTLSLGQMSLLVVDEVDRVLETPEMEIQLREILQLANSAGRQTLLCSATLPVFLPRLARSAVLRPVTIYVDVANIPSQTPSTLSSGTKESSAVRLAHSTTSKVVHDVQFMRAATKQARLLGVLRATKQPPVLVFCNTRSSVECVTRLLQDEQFHVAPLHGGQSQGYRTQALRAFRAGYVDVLVATDVASRGLDFPDVGTAVLFDIPNTIEDYMHRCGRVGRHTKDGPGGSDAAGKVTSFLTRECTIAMELKQVLLAARQSVPRELNMPRIFQPVDTLTSEHKR</sequence>
<gene>
    <name evidence="10" type="ORF">PM001_LOCUS25660</name>
</gene>
<dbReference type="PROSITE" id="PS51195">
    <property type="entry name" value="Q_MOTIF"/>
    <property type="match status" value="1"/>
</dbReference>
<dbReference type="InterPro" id="IPR014014">
    <property type="entry name" value="RNA_helicase_DEAD_Q_motif"/>
</dbReference>
<organism evidence="10 11">
    <name type="scientific">Peronospora matthiolae</name>
    <dbReference type="NCBI Taxonomy" id="2874970"/>
    <lineage>
        <taxon>Eukaryota</taxon>
        <taxon>Sar</taxon>
        <taxon>Stramenopiles</taxon>
        <taxon>Oomycota</taxon>
        <taxon>Peronosporomycetes</taxon>
        <taxon>Peronosporales</taxon>
        <taxon>Peronosporaceae</taxon>
        <taxon>Peronospora</taxon>
    </lineage>
</organism>
<evidence type="ECO:0000313" key="10">
    <source>
        <dbReference type="EMBL" id="CAK7940510.1"/>
    </source>
</evidence>
<evidence type="ECO:0000256" key="2">
    <source>
        <dbReference type="ARBA" id="ARBA00022741"/>
    </source>
</evidence>
<comment type="caution">
    <text evidence="10">The sequence shown here is derived from an EMBL/GenBank/DDBJ whole genome shotgun (WGS) entry which is preliminary data.</text>
</comment>
<dbReference type="EC" id="3.6.4.13" evidence="1"/>
<evidence type="ECO:0000259" key="7">
    <source>
        <dbReference type="PROSITE" id="PS51192"/>
    </source>
</evidence>
<dbReference type="EMBL" id="CAKLBY020000258">
    <property type="protein sequence ID" value="CAK7940510.1"/>
    <property type="molecule type" value="Genomic_DNA"/>
</dbReference>
<dbReference type="PROSITE" id="PS51192">
    <property type="entry name" value="HELICASE_ATP_BIND_1"/>
    <property type="match status" value="1"/>
</dbReference>
<dbReference type="CDD" id="cd00268">
    <property type="entry name" value="DEADc"/>
    <property type="match status" value="1"/>
</dbReference>
<dbReference type="CDD" id="cd18787">
    <property type="entry name" value="SF2_C_DEAD"/>
    <property type="match status" value="1"/>
</dbReference>
<evidence type="ECO:0000256" key="6">
    <source>
        <dbReference type="PROSITE-ProRule" id="PRU00552"/>
    </source>
</evidence>
<protein>
    <recommendedName>
        <fullName evidence="1">RNA helicase</fullName>
        <ecNumber evidence="1">3.6.4.13</ecNumber>
    </recommendedName>
</protein>
<evidence type="ECO:0000259" key="9">
    <source>
        <dbReference type="PROSITE" id="PS51195"/>
    </source>
</evidence>
<dbReference type="SMART" id="SM00490">
    <property type="entry name" value="HELICc"/>
    <property type="match status" value="1"/>
</dbReference>
<feature type="domain" description="Helicase C-terminal" evidence="8">
    <location>
        <begin position="345"/>
        <end position="496"/>
    </location>
</feature>
<keyword evidence="4" id="KW-0347">Helicase</keyword>
<dbReference type="Gene3D" id="3.40.50.300">
    <property type="entry name" value="P-loop containing nucleotide triphosphate hydrolases"/>
    <property type="match status" value="2"/>
</dbReference>
<name>A0AAV1V141_9STRA</name>
<dbReference type="Proteomes" id="UP001162060">
    <property type="component" value="Unassembled WGS sequence"/>
</dbReference>
<dbReference type="InterPro" id="IPR011545">
    <property type="entry name" value="DEAD/DEAH_box_helicase_dom"/>
</dbReference>
<feature type="short sequence motif" description="Q motif" evidence="6">
    <location>
        <begin position="69"/>
        <end position="97"/>
    </location>
</feature>
<keyword evidence="2" id="KW-0547">Nucleotide-binding</keyword>
<feature type="domain" description="DEAD-box RNA helicase Q" evidence="9">
    <location>
        <begin position="69"/>
        <end position="97"/>
    </location>
</feature>
<reference evidence="10" key="1">
    <citation type="submission" date="2024-01" db="EMBL/GenBank/DDBJ databases">
        <authorList>
            <person name="Webb A."/>
        </authorList>
    </citation>
    <scope>NUCLEOTIDE SEQUENCE</scope>
    <source>
        <strain evidence="10">Pm1</strain>
    </source>
</reference>
<dbReference type="InterPro" id="IPR027417">
    <property type="entry name" value="P-loop_NTPase"/>
</dbReference>
<dbReference type="AlphaFoldDB" id="A0AAV1V141"/>
<dbReference type="Pfam" id="PF00270">
    <property type="entry name" value="DEAD"/>
    <property type="match status" value="1"/>
</dbReference>
<dbReference type="SUPFAM" id="SSF52540">
    <property type="entry name" value="P-loop containing nucleoside triphosphate hydrolases"/>
    <property type="match status" value="1"/>
</dbReference>
<keyword evidence="3" id="KW-0378">Hydrolase</keyword>
<feature type="domain" description="Helicase ATP-binding" evidence="7">
    <location>
        <begin position="100"/>
        <end position="295"/>
    </location>
</feature>
<dbReference type="GO" id="GO:0003724">
    <property type="term" value="F:RNA helicase activity"/>
    <property type="evidence" value="ECO:0007669"/>
    <property type="project" value="UniProtKB-EC"/>
</dbReference>
<dbReference type="SMART" id="SM00487">
    <property type="entry name" value="DEXDc"/>
    <property type="match status" value="1"/>
</dbReference>
<proteinExistence type="predicted"/>
<keyword evidence="5" id="KW-0067">ATP-binding</keyword>
<accession>A0AAV1V141</accession>
<dbReference type="PANTHER" id="PTHR47958">
    <property type="entry name" value="ATP-DEPENDENT RNA HELICASE DBP3"/>
    <property type="match status" value="1"/>
</dbReference>
<evidence type="ECO:0000256" key="5">
    <source>
        <dbReference type="ARBA" id="ARBA00022840"/>
    </source>
</evidence>
<dbReference type="GO" id="GO:0005524">
    <property type="term" value="F:ATP binding"/>
    <property type="evidence" value="ECO:0007669"/>
    <property type="project" value="UniProtKB-KW"/>
</dbReference>
<evidence type="ECO:0000256" key="1">
    <source>
        <dbReference type="ARBA" id="ARBA00012552"/>
    </source>
</evidence>
<dbReference type="InterPro" id="IPR044742">
    <property type="entry name" value="DEAD/DEAH_RhlB"/>
</dbReference>
<evidence type="ECO:0000259" key="8">
    <source>
        <dbReference type="PROSITE" id="PS51194"/>
    </source>
</evidence>
<dbReference type="InterPro" id="IPR014001">
    <property type="entry name" value="Helicase_ATP-bd"/>
</dbReference>
<evidence type="ECO:0000256" key="4">
    <source>
        <dbReference type="ARBA" id="ARBA00022806"/>
    </source>
</evidence>
<evidence type="ECO:0000313" key="11">
    <source>
        <dbReference type="Proteomes" id="UP001162060"/>
    </source>
</evidence>
<dbReference type="GO" id="GO:0003676">
    <property type="term" value="F:nucleic acid binding"/>
    <property type="evidence" value="ECO:0007669"/>
    <property type="project" value="InterPro"/>
</dbReference>
<dbReference type="InterPro" id="IPR001650">
    <property type="entry name" value="Helicase_C-like"/>
</dbReference>